<dbReference type="InterPro" id="IPR014732">
    <property type="entry name" value="OMPdecase"/>
</dbReference>
<dbReference type="InterPro" id="IPR001754">
    <property type="entry name" value="OMPdeCOase_dom"/>
</dbReference>
<feature type="active site" description="For OMPdecase activity" evidence="10">
    <location>
        <position position="63"/>
    </location>
</feature>
<evidence type="ECO:0000256" key="9">
    <source>
        <dbReference type="HAMAP-Rule" id="MF_01200"/>
    </source>
</evidence>
<dbReference type="InterPro" id="IPR011060">
    <property type="entry name" value="RibuloseP-bd_barrel"/>
</dbReference>
<dbReference type="NCBIfam" id="NF001273">
    <property type="entry name" value="PRK00230.1"/>
    <property type="match status" value="1"/>
</dbReference>
<feature type="binding site" evidence="9 11">
    <location>
        <position position="9"/>
    </location>
    <ligand>
        <name>substrate</name>
    </ligand>
</feature>
<dbReference type="InterPro" id="IPR047596">
    <property type="entry name" value="OMPdecase_bac"/>
</dbReference>
<keyword evidence="4 9" id="KW-0210">Decarboxylase</keyword>
<comment type="catalytic activity">
    <reaction evidence="7 9 12">
        <text>orotidine 5'-phosphate + H(+) = UMP + CO2</text>
        <dbReference type="Rhea" id="RHEA:11596"/>
        <dbReference type="ChEBI" id="CHEBI:15378"/>
        <dbReference type="ChEBI" id="CHEBI:16526"/>
        <dbReference type="ChEBI" id="CHEBI:57538"/>
        <dbReference type="ChEBI" id="CHEBI:57865"/>
        <dbReference type="EC" id="4.1.1.23"/>
    </reaction>
</comment>
<dbReference type="OrthoDB" id="9806203at2"/>
<gene>
    <name evidence="9 15" type="primary">pyrF</name>
    <name evidence="15" type="ORF">IMCC3135_25690</name>
</gene>
<feature type="binding site" evidence="9 11">
    <location>
        <position position="123"/>
    </location>
    <ligand>
        <name>substrate</name>
    </ligand>
</feature>
<dbReference type="HAMAP" id="MF_01200_B">
    <property type="entry name" value="OMPdecase_type1_B"/>
    <property type="match status" value="1"/>
</dbReference>
<evidence type="ECO:0000256" key="12">
    <source>
        <dbReference type="RuleBase" id="RU000512"/>
    </source>
</evidence>
<dbReference type="PANTHER" id="PTHR32119">
    <property type="entry name" value="OROTIDINE 5'-PHOSPHATE DECARBOXYLASE"/>
    <property type="match status" value="1"/>
</dbReference>
<dbReference type="GO" id="GO:0004590">
    <property type="term" value="F:orotidine-5'-phosphate decarboxylase activity"/>
    <property type="evidence" value="ECO:0007669"/>
    <property type="project" value="UniProtKB-UniRule"/>
</dbReference>
<evidence type="ECO:0000259" key="14">
    <source>
        <dbReference type="SMART" id="SM00934"/>
    </source>
</evidence>
<evidence type="ECO:0000256" key="4">
    <source>
        <dbReference type="ARBA" id="ARBA00022793"/>
    </source>
</evidence>
<dbReference type="AlphaFoldDB" id="A0A2Z2NVC1"/>
<evidence type="ECO:0000313" key="16">
    <source>
        <dbReference type="Proteomes" id="UP000250079"/>
    </source>
</evidence>
<dbReference type="InterPro" id="IPR013785">
    <property type="entry name" value="Aldolase_TIM"/>
</dbReference>
<comment type="subunit">
    <text evidence="3 9">Homodimer.</text>
</comment>
<feature type="domain" description="Orotidine 5'-phosphate decarboxylase" evidence="14">
    <location>
        <begin position="3"/>
        <end position="242"/>
    </location>
</feature>
<comment type="pathway">
    <text evidence="2 9 12">Pyrimidine metabolism; UMP biosynthesis via de novo pathway; UMP from orotate: step 2/2.</text>
</comment>
<feature type="compositionally biased region" description="Polar residues" evidence="13">
    <location>
        <begin position="187"/>
        <end position="197"/>
    </location>
</feature>
<feature type="active site" description="For OMPdecase activity" evidence="10">
    <location>
        <position position="58"/>
    </location>
</feature>
<feature type="binding site" evidence="9 11">
    <location>
        <position position="206"/>
    </location>
    <ligand>
        <name>substrate</name>
    </ligand>
</feature>
<feature type="active site" description="For OMPdecase activity" evidence="10">
    <location>
        <position position="60"/>
    </location>
</feature>
<evidence type="ECO:0000256" key="3">
    <source>
        <dbReference type="ARBA" id="ARBA00011738"/>
    </source>
</evidence>
<dbReference type="GO" id="GO:0044205">
    <property type="term" value="P:'de novo' UMP biosynthetic process"/>
    <property type="evidence" value="ECO:0007669"/>
    <property type="project" value="UniProtKB-UniRule"/>
</dbReference>
<evidence type="ECO:0000256" key="2">
    <source>
        <dbReference type="ARBA" id="ARBA00004861"/>
    </source>
</evidence>
<dbReference type="CDD" id="cd04725">
    <property type="entry name" value="OMP_decarboxylase_like"/>
    <property type="match status" value="1"/>
</dbReference>
<dbReference type="Gene3D" id="3.20.20.70">
    <property type="entry name" value="Aldolase class I"/>
    <property type="match status" value="1"/>
</dbReference>
<dbReference type="NCBIfam" id="TIGR01740">
    <property type="entry name" value="pyrF"/>
    <property type="match status" value="1"/>
</dbReference>
<keyword evidence="6 9" id="KW-0456">Lyase</keyword>
<evidence type="ECO:0000256" key="5">
    <source>
        <dbReference type="ARBA" id="ARBA00022975"/>
    </source>
</evidence>
<dbReference type="PANTHER" id="PTHR32119:SF2">
    <property type="entry name" value="OROTIDINE 5'-PHOSPHATE DECARBOXYLASE"/>
    <property type="match status" value="1"/>
</dbReference>
<organism evidence="15 16">
    <name type="scientific">Granulosicoccus antarcticus IMCC3135</name>
    <dbReference type="NCBI Taxonomy" id="1192854"/>
    <lineage>
        <taxon>Bacteria</taxon>
        <taxon>Pseudomonadati</taxon>
        <taxon>Pseudomonadota</taxon>
        <taxon>Gammaproteobacteria</taxon>
        <taxon>Chromatiales</taxon>
        <taxon>Granulosicoccaceae</taxon>
        <taxon>Granulosicoccus</taxon>
    </lineage>
</organism>
<dbReference type="KEGG" id="gai:IMCC3135_25690"/>
<dbReference type="GO" id="GO:0005829">
    <property type="term" value="C:cytosol"/>
    <property type="evidence" value="ECO:0007669"/>
    <property type="project" value="TreeGrafter"/>
</dbReference>
<dbReference type="FunFam" id="3.20.20.70:FF:000015">
    <property type="entry name" value="Orotidine 5'-phosphate decarboxylase"/>
    <property type="match status" value="1"/>
</dbReference>
<dbReference type="RefSeq" id="WP_088920135.1">
    <property type="nucleotide sequence ID" value="NZ_CP018632.1"/>
</dbReference>
<dbReference type="PROSITE" id="PS00156">
    <property type="entry name" value="OMPDECASE"/>
    <property type="match status" value="1"/>
</dbReference>
<evidence type="ECO:0000256" key="11">
    <source>
        <dbReference type="PIRSR" id="PIRSR614732-2"/>
    </source>
</evidence>
<evidence type="ECO:0000256" key="10">
    <source>
        <dbReference type="PIRSR" id="PIRSR614732-1"/>
    </source>
</evidence>
<dbReference type="Proteomes" id="UP000250079">
    <property type="component" value="Chromosome"/>
</dbReference>
<feature type="binding site" evidence="9 11">
    <location>
        <position position="227"/>
    </location>
    <ligand>
        <name>substrate</name>
    </ligand>
</feature>
<evidence type="ECO:0000256" key="6">
    <source>
        <dbReference type="ARBA" id="ARBA00023239"/>
    </source>
</evidence>
<dbReference type="Pfam" id="PF00215">
    <property type="entry name" value="OMPdecase"/>
    <property type="match status" value="1"/>
</dbReference>
<comment type="function">
    <text evidence="1 9">Catalyzes the decarboxylation of orotidine 5'-monophosphate (OMP) to uridine 5'-monophosphate (UMP).</text>
</comment>
<dbReference type="EMBL" id="CP018632">
    <property type="protein sequence ID" value="ASJ75193.1"/>
    <property type="molecule type" value="Genomic_DNA"/>
</dbReference>
<reference evidence="15 16" key="1">
    <citation type="submission" date="2016-12" db="EMBL/GenBank/DDBJ databases">
        <authorList>
            <person name="Song W.-J."/>
            <person name="Kurnit D.M."/>
        </authorList>
    </citation>
    <scope>NUCLEOTIDE SEQUENCE [LARGE SCALE GENOMIC DNA]</scope>
    <source>
        <strain evidence="15 16">IMCC3135</strain>
    </source>
</reference>
<feature type="binding site" evidence="9">
    <location>
        <begin position="58"/>
        <end position="67"/>
    </location>
    <ligand>
        <name>substrate</name>
    </ligand>
</feature>
<feature type="binding site" evidence="9 11">
    <location>
        <position position="226"/>
    </location>
    <ligand>
        <name>substrate</name>
    </ligand>
</feature>
<dbReference type="GO" id="GO:0006207">
    <property type="term" value="P:'de novo' pyrimidine nucleobase biosynthetic process"/>
    <property type="evidence" value="ECO:0007669"/>
    <property type="project" value="InterPro"/>
</dbReference>
<name>A0A2Z2NVC1_9GAMM</name>
<evidence type="ECO:0000256" key="13">
    <source>
        <dbReference type="SAM" id="MobiDB-lite"/>
    </source>
</evidence>
<dbReference type="UniPathway" id="UPA00070">
    <property type="reaction ID" value="UER00120"/>
</dbReference>
<dbReference type="SMART" id="SM00934">
    <property type="entry name" value="OMPdecase"/>
    <property type="match status" value="1"/>
</dbReference>
<accession>A0A2Z2NVC1</accession>
<protein>
    <recommendedName>
        <fullName evidence="9">Orotidine 5'-phosphate decarboxylase</fullName>
        <ecNumber evidence="9">4.1.1.23</ecNumber>
    </recommendedName>
    <alternativeName>
        <fullName evidence="9">OMP decarboxylase</fullName>
        <shortName evidence="9">OMPDCase</shortName>
        <shortName evidence="9">OMPdecase</shortName>
    </alternativeName>
</protein>
<keyword evidence="5 9" id="KW-0665">Pyrimidine biosynthesis</keyword>
<feature type="region of interest" description="Disordered" evidence="13">
    <location>
        <begin position="187"/>
        <end position="208"/>
    </location>
</feature>
<sequence>MNRIITALDFSTPAQARALVERLDPSLTRLKIGNQLYTLAGPSLVEECQKAGFDVFLDLKYHDIPNTVASAVEAAAAMGVWMVNVHASGGPAMLQAARNAVQQFDRSAEHAGGTRLIAVTVLTSLDRNELAAVGLDVEPADQVTRLATLARQAGLDGVVCSPHEVARIRAIAKSNFLTVTPGVRPDQGSSAPVSVISSHGGKPDDQRRTLTPYDAIVAGSDFLVIGRPITQAKSPLDVLHALNAEVQIAASQLSTTPSDQQAHSDA</sequence>
<feature type="binding site" evidence="9 11">
    <location>
        <position position="31"/>
    </location>
    <ligand>
        <name>substrate</name>
    </ligand>
</feature>
<proteinExistence type="inferred from homology"/>
<dbReference type="SUPFAM" id="SSF51366">
    <property type="entry name" value="Ribulose-phoshate binding barrel"/>
    <property type="match status" value="1"/>
</dbReference>
<evidence type="ECO:0000313" key="15">
    <source>
        <dbReference type="EMBL" id="ASJ75193.1"/>
    </source>
</evidence>
<feature type="active site" description="Proton donor" evidence="9">
    <location>
        <position position="60"/>
    </location>
</feature>
<evidence type="ECO:0000256" key="8">
    <source>
        <dbReference type="ARBA" id="ARBA00061012"/>
    </source>
</evidence>
<comment type="similarity">
    <text evidence="8 9">Belongs to the OMP decarboxylase family. Type 1 subfamily.</text>
</comment>
<evidence type="ECO:0000256" key="1">
    <source>
        <dbReference type="ARBA" id="ARBA00002356"/>
    </source>
</evidence>
<feature type="binding site" evidence="9 11">
    <location>
        <position position="184"/>
    </location>
    <ligand>
        <name>substrate</name>
    </ligand>
</feature>
<evidence type="ECO:0000256" key="7">
    <source>
        <dbReference type="ARBA" id="ARBA00049157"/>
    </source>
</evidence>
<dbReference type="EC" id="4.1.1.23" evidence="9"/>
<dbReference type="InterPro" id="IPR018089">
    <property type="entry name" value="OMPdecase_AS"/>
</dbReference>
<keyword evidence="16" id="KW-1185">Reference proteome</keyword>